<feature type="region of interest" description="Disordered" evidence="1">
    <location>
        <begin position="1"/>
        <end position="42"/>
    </location>
</feature>
<organism evidence="2 3">
    <name type="scientific">Phytophthora nicotianae P1569</name>
    <dbReference type="NCBI Taxonomy" id="1317065"/>
    <lineage>
        <taxon>Eukaryota</taxon>
        <taxon>Sar</taxon>
        <taxon>Stramenopiles</taxon>
        <taxon>Oomycota</taxon>
        <taxon>Peronosporomycetes</taxon>
        <taxon>Peronosporales</taxon>
        <taxon>Peronosporaceae</taxon>
        <taxon>Phytophthora</taxon>
    </lineage>
</organism>
<dbReference type="OrthoDB" id="133914at2759"/>
<evidence type="ECO:0000313" key="3">
    <source>
        <dbReference type="Proteomes" id="UP000018721"/>
    </source>
</evidence>
<dbReference type="EMBL" id="ANIZ01002373">
    <property type="protein sequence ID" value="ETI41121.1"/>
    <property type="molecule type" value="Genomic_DNA"/>
</dbReference>
<feature type="compositionally biased region" description="Low complexity" evidence="1">
    <location>
        <begin position="1"/>
        <end position="14"/>
    </location>
</feature>
<evidence type="ECO:0000256" key="1">
    <source>
        <dbReference type="SAM" id="MobiDB-lite"/>
    </source>
</evidence>
<dbReference type="HOGENOM" id="CLU_2189144_0_0_1"/>
<dbReference type="Proteomes" id="UP000018721">
    <property type="component" value="Unassembled WGS sequence"/>
</dbReference>
<protein>
    <submittedName>
        <fullName evidence="2">Uncharacterized protein</fullName>
    </submittedName>
</protein>
<sequence>MSGAGQQGQQQAAGQQGGAQSGGVARVGLRGTNKPPQYSEDGGFDLYRAQLRSFLTQRECWGIITGDIVRDQNDAAQQQIYDEKNTFVCDTLLRGLLQKDSRKIYQSLI</sequence>
<keyword evidence="3" id="KW-1185">Reference proteome</keyword>
<comment type="caution">
    <text evidence="2">The sequence shown here is derived from an EMBL/GenBank/DDBJ whole genome shotgun (WGS) entry which is preliminary data.</text>
</comment>
<reference evidence="2 3" key="1">
    <citation type="submission" date="2013-11" db="EMBL/GenBank/DDBJ databases">
        <title>The Genome Sequence of Phytophthora parasitica P1569.</title>
        <authorList>
            <consortium name="The Broad Institute Genomics Platform"/>
            <person name="Russ C."/>
            <person name="Tyler B."/>
            <person name="Panabieres F."/>
            <person name="Shan W."/>
            <person name="Tripathy S."/>
            <person name="Grunwald N."/>
            <person name="Machado M."/>
            <person name="Johnson C.S."/>
            <person name="Arredondo F."/>
            <person name="Hong C."/>
            <person name="Coffey M."/>
            <person name="Young S.K."/>
            <person name="Zeng Q."/>
            <person name="Gargeya S."/>
            <person name="Fitzgerald M."/>
            <person name="Abouelleil A."/>
            <person name="Alvarado L."/>
            <person name="Chapman S.B."/>
            <person name="Gainer-Dewar J."/>
            <person name="Goldberg J."/>
            <person name="Griggs A."/>
            <person name="Gujja S."/>
            <person name="Hansen M."/>
            <person name="Howarth C."/>
            <person name="Imamovic A."/>
            <person name="Ireland A."/>
            <person name="Larimer J."/>
            <person name="McCowan C."/>
            <person name="Murphy C."/>
            <person name="Pearson M."/>
            <person name="Poon T.W."/>
            <person name="Priest M."/>
            <person name="Roberts A."/>
            <person name="Saif S."/>
            <person name="Shea T."/>
            <person name="Sykes S."/>
            <person name="Wortman J."/>
            <person name="Nusbaum C."/>
            <person name="Birren B."/>
        </authorList>
    </citation>
    <scope>NUCLEOTIDE SEQUENCE [LARGE SCALE GENOMIC DNA]</scope>
    <source>
        <strain evidence="2 3">P1569</strain>
    </source>
</reference>
<dbReference type="AlphaFoldDB" id="V9EQF1"/>
<accession>V9EQF1</accession>
<name>V9EQF1_PHYNI</name>
<gene>
    <name evidence="2" type="ORF">F443_13625</name>
</gene>
<proteinExistence type="predicted"/>
<evidence type="ECO:0000313" key="2">
    <source>
        <dbReference type="EMBL" id="ETI41121.1"/>
    </source>
</evidence>